<gene>
    <name evidence="2" type="ORF">LJ739_04585</name>
</gene>
<accession>A0ABS8G4S4</accession>
<evidence type="ECO:0000313" key="3">
    <source>
        <dbReference type="Proteomes" id="UP001520878"/>
    </source>
</evidence>
<evidence type="ECO:0000313" key="2">
    <source>
        <dbReference type="EMBL" id="MCC2615514.1"/>
    </source>
</evidence>
<dbReference type="EMBL" id="JAJEWP010000001">
    <property type="protein sequence ID" value="MCC2615514.1"/>
    <property type="molecule type" value="Genomic_DNA"/>
</dbReference>
<feature type="compositionally biased region" description="Low complexity" evidence="1">
    <location>
        <begin position="55"/>
        <end position="67"/>
    </location>
</feature>
<name>A0ABS8G4S4_9ALTE</name>
<dbReference type="Proteomes" id="UP001520878">
    <property type="component" value="Unassembled WGS sequence"/>
</dbReference>
<sequence>MSKLDKDQVIAKFTEAYKAANGKAPNIEAKGGWYSVDGGKNIRLAALDEMADELASGSKPAKAAAKKPAAEKAAPKKADAKKADSKKAAPKKPAAKAKKPAKGGFSVKAYWAEQVADGSRPPR</sequence>
<evidence type="ECO:0008006" key="4">
    <source>
        <dbReference type="Google" id="ProtNLM"/>
    </source>
</evidence>
<evidence type="ECO:0000256" key="1">
    <source>
        <dbReference type="SAM" id="MobiDB-lite"/>
    </source>
</evidence>
<feature type="compositionally biased region" description="Basic and acidic residues" evidence="1">
    <location>
        <begin position="68"/>
        <end position="87"/>
    </location>
</feature>
<comment type="caution">
    <text evidence="2">The sequence shown here is derived from an EMBL/GenBank/DDBJ whole genome shotgun (WGS) entry which is preliminary data.</text>
</comment>
<protein>
    <recommendedName>
        <fullName evidence="4">Histone H1</fullName>
    </recommendedName>
</protein>
<dbReference type="RefSeq" id="WP_229157436.1">
    <property type="nucleotide sequence ID" value="NZ_JAJEWP010000001.1"/>
</dbReference>
<proteinExistence type="predicted"/>
<organism evidence="2 3">
    <name type="scientific">Fluctibacter halophilus</name>
    <dbReference type="NCBI Taxonomy" id="226011"/>
    <lineage>
        <taxon>Bacteria</taxon>
        <taxon>Pseudomonadati</taxon>
        <taxon>Pseudomonadota</taxon>
        <taxon>Gammaproteobacteria</taxon>
        <taxon>Alteromonadales</taxon>
        <taxon>Alteromonadaceae</taxon>
        <taxon>Fluctibacter</taxon>
    </lineage>
</organism>
<reference evidence="2 3" key="1">
    <citation type="submission" date="2021-10" db="EMBL/GenBank/DDBJ databases">
        <title>Draft genome of Aestuariibacter halophilus JC2043.</title>
        <authorList>
            <person name="Emsley S.A."/>
            <person name="Pfannmuller K.M."/>
            <person name="Ushijima B."/>
            <person name="Saw J.H."/>
            <person name="Videau P."/>
        </authorList>
    </citation>
    <scope>NUCLEOTIDE SEQUENCE [LARGE SCALE GENOMIC DNA]</scope>
    <source>
        <strain evidence="2 3">JC2043</strain>
    </source>
</reference>
<feature type="compositionally biased region" description="Basic residues" evidence="1">
    <location>
        <begin position="88"/>
        <end position="101"/>
    </location>
</feature>
<keyword evidence="3" id="KW-1185">Reference proteome</keyword>
<feature type="region of interest" description="Disordered" evidence="1">
    <location>
        <begin position="55"/>
        <end position="102"/>
    </location>
</feature>